<proteinExistence type="predicted"/>
<dbReference type="InterPro" id="IPR011251">
    <property type="entry name" value="Luciferase-like_dom"/>
</dbReference>
<evidence type="ECO:0000259" key="2">
    <source>
        <dbReference type="Pfam" id="PF00296"/>
    </source>
</evidence>
<dbReference type="InterPro" id="IPR050766">
    <property type="entry name" value="Bact_Lucif_Oxidored"/>
</dbReference>
<dbReference type="InterPro" id="IPR036661">
    <property type="entry name" value="Luciferase-like_sf"/>
</dbReference>
<reference evidence="3 4" key="1">
    <citation type="submission" date="2018-10" db="EMBL/GenBank/DDBJ databases">
        <authorList>
            <person name="Li J."/>
        </authorList>
    </citation>
    <scope>NUCLEOTIDE SEQUENCE [LARGE SCALE GENOMIC DNA]</scope>
    <source>
        <strain evidence="3 4">JCM 30549</strain>
    </source>
</reference>
<dbReference type="EMBL" id="RCUW01000002">
    <property type="protein sequence ID" value="RLP70642.1"/>
    <property type="molecule type" value="Genomic_DNA"/>
</dbReference>
<feature type="domain" description="Luciferase-like" evidence="2">
    <location>
        <begin position="39"/>
        <end position="304"/>
    </location>
</feature>
<dbReference type="SUPFAM" id="SSF51679">
    <property type="entry name" value="Bacterial luciferase-like"/>
    <property type="match status" value="1"/>
</dbReference>
<accession>A0A3L6ZUA0</accession>
<evidence type="ECO:0000313" key="4">
    <source>
        <dbReference type="Proteomes" id="UP000275395"/>
    </source>
</evidence>
<dbReference type="Pfam" id="PF00296">
    <property type="entry name" value="Bac_luciferase"/>
    <property type="match status" value="1"/>
</dbReference>
<name>A0A3L6ZUA0_9MICO</name>
<dbReference type="PANTHER" id="PTHR30137:SF15">
    <property type="entry name" value="BLL6902 PROTEIN"/>
    <property type="match status" value="1"/>
</dbReference>
<dbReference type="GO" id="GO:0016705">
    <property type="term" value="F:oxidoreductase activity, acting on paired donors, with incorporation or reduction of molecular oxygen"/>
    <property type="evidence" value="ECO:0007669"/>
    <property type="project" value="InterPro"/>
</dbReference>
<organism evidence="3 4">
    <name type="scientific">Mycetocola reblochoni</name>
    <dbReference type="NCBI Taxonomy" id="331618"/>
    <lineage>
        <taxon>Bacteria</taxon>
        <taxon>Bacillati</taxon>
        <taxon>Actinomycetota</taxon>
        <taxon>Actinomycetes</taxon>
        <taxon>Micrococcales</taxon>
        <taxon>Microbacteriaceae</taxon>
        <taxon>Mycetocola</taxon>
    </lineage>
</organism>
<dbReference type="AlphaFoldDB" id="A0A3L6ZUA0"/>
<dbReference type="Proteomes" id="UP000275395">
    <property type="component" value="Unassembled WGS sequence"/>
</dbReference>
<dbReference type="PANTHER" id="PTHR30137">
    <property type="entry name" value="LUCIFERASE-LIKE MONOOXYGENASE"/>
    <property type="match status" value="1"/>
</dbReference>
<feature type="compositionally biased region" description="Low complexity" evidence="1">
    <location>
        <begin position="15"/>
        <end position="29"/>
    </location>
</feature>
<feature type="region of interest" description="Disordered" evidence="1">
    <location>
        <begin position="15"/>
        <end position="37"/>
    </location>
</feature>
<evidence type="ECO:0000256" key="1">
    <source>
        <dbReference type="SAM" id="MobiDB-lite"/>
    </source>
</evidence>
<protein>
    <submittedName>
        <fullName evidence="3">LLM class flavin-dependent oxidoreductase</fullName>
    </submittedName>
</protein>
<dbReference type="RefSeq" id="WP_087137620.1">
    <property type="nucleotide sequence ID" value="NZ_JBQDRQ010000003.1"/>
</dbReference>
<gene>
    <name evidence="3" type="ORF">D9V30_03950</name>
</gene>
<evidence type="ECO:0000313" key="3">
    <source>
        <dbReference type="EMBL" id="RLP70642.1"/>
    </source>
</evidence>
<dbReference type="Gene3D" id="3.20.20.30">
    <property type="entry name" value="Luciferase-like domain"/>
    <property type="match status" value="1"/>
</dbReference>
<comment type="caution">
    <text evidence="3">The sequence shown here is derived from an EMBL/GenBank/DDBJ whole genome shotgun (WGS) entry which is preliminary data.</text>
</comment>
<sequence>MTPAAVPPIASAADAVVRASSDGTETGGPERPPGPLSTGILAFVEHGRAAGARSRALEDGLALVQLAEDLGYDRAFVRARHLEDYLSSPLTFLAAAAQRSERIGLGTAVIPLRYEDPIRLAEDAATVDLLSGGRLHLGFSSGYAQNEAVFAPVYGAIDRPFAAEAEHRLRRFLAAVEGTPVTTADEHTGFAAAGTPLRVTPDAPGLAGRVSYGAGRLASAARAGELGVHLQLSTLSTGRDDGGFEAGQLAQIRAYRAARAEVTDVPGHVSVSRMILPILDASDAEALAPLLDRDAERQRAEHSDAPPSMQFGRVHAGDPDAIVAGLLADPALAEADELILALPFGHGDTTVRRMMRAVAVEVLPGLRR</sequence>
<dbReference type="GO" id="GO:0005829">
    <property type="term" value="C:cytosol"/>
    <property type="evidence" value="ECO:0007669"/>
    <property type="project" value="TreeGrafter"/>
</dbReference>